<feature type="transmembrane region" description="Helical" evidence="1">
    <location>
        <begin position="91"/>
        <end position="112"/>
    </location>
</feature>
<feature type="transmembrane region" description="Helical" evidence="1">
    <location>
        <begin position="65"/>
        <end position="85"/>
    </location>
</feature>
<feature type="domain" description="Cytochrome c assembly protein" evidence="2">
    <location>
        <begin position="44"/>
        <end position="261"/>
    </location>
</feature>
<keyword evidence="1" id="KW-0812">Transmembrane</keyword>
<feature type="transmembrane region" description="Helical" evidence="1">
    <location>
        <begin position="35"/>
        <end position="53"/>
    </location>
</feature>
<gene>
    <name evidence="3" type="ORF">D0544_09335</name>
</gene>
<reference evidence="3 4" key="2">
    <citation type="submission" date="2018-12" db="EMBL/GenBank/DDBJ databases">
        <title>Simiduia agarivorans gen. nov., sp. nov., a marine, agarolytic bacterium isolated from shallow coastal water from Keelung, Taiwan.</title>
        <authorList>
            <person name="Shieh W.Y."/>
        </authorList>
    </citation>
    <scope>NUCLEOTIDE SEQUENCE [LARGE SCALE GENOMIC DNA]</scope>
    <source>
        <strain evidence="3 4">GTF-13</strain>
    </source>
</reference>
<protein>
    <recommendedName>
        <fullName evidence="2">Cytochrome c assembly protein domain-containing protein</fullName>
    </recommendedName>
</protein>
<keyword evidence="1" id="KW-0472">Membrane</keyword>
<feature type="transmembrane region" description="Helical" evidence="1">
    <location>
        <begin position="241"/>
        <end position="264"/>
    </location>
</feature>
<sequence length="265" mass="29160">MNIIITSTISILLYAVAAGYQIPALLRARPVNKPLLQLLALGGALAQTFSIYFTLHTAQGINLSFFNVGSLISWAIILVVLISSLKKPVESLFAGLIPVAALCVLLATTGATPEAILQNTQAPTIIHILLSITAYSLLTIATVQALLLAYQEHRIKSKHPRGLGRIFPPLQTMDILLFEFIWAGMILLTLSLATGLIYIQDLFAQHLVHKTVLSIVAWLVYAILLWGRHQWGWRGYTAARWTLAGFALLMLSYFGSKFVLDLLLQ</sequence>
<dbReference type="InterPro" id="IPR052372">
    <property type="entry name" value="YpjD/HemX"/>
</dbReference>
<keyword evidence="1" id="KW-1133">Transmembrane helix</keyword>
<proteinExistence type="predicted"/>
<name>A0A3P3VRY3_9GAMM</name>
<accession>A0A3P3VRY3</accession>
<dbReference type="GO" id="GO:0017004">
    <property type="term" value="P:cytochrome complex assembly"/>
    <property type="evidence" value="ECO:0007669"/>
    <property type="project" value="InterPro"/>
</dbReference>
<feature type="transmembrane region" description="Helical" evidence="1">
    <location>
        <begin position="175"/>
        <end position="199"/>
    </location>
</feature>
<organism evidence="3 4">
    <name type="scientific">Aestuariirhabdus litorea</name>
    <dbReference type="NCBI Taxonomy" id="2528527"/>
    <lineage>
        <taxon>Bacteria</taxon>
        <taxon>Pseudomonadati</taxon>
        <taxon>Pseudomonadota</taxon>
        <taxon>Gammaproteobacteria</taxon>
        <taxon>Oceanospirillales</taxon>
        <taxon>Aestuariirhabdaceae</taxon>
        <taxon>Aestuariirhabdus</taxon>
    </lineage>
</organism>
<feature type="transmembrane region" description="Helical" evidence="1">
    <location>
        <begin position="211"/>
        <end position="229"/>
    </location>
</feature>
<dbReference type="GO" id="GO:0005886">
    <property type="term" value="C:plasma membrane"/>
    <property type="evidence" value="ECO:0007669"/>
    <property type="project" value="TreeGrafter"/>
</dbReference>
<evidence type="ECO:0000313" key="4">
    <source>
        <dbReference type="Proteomes" id="UP000280792"/>
    </source>
</evidence>
<dbReference type="Pfam" id="PF01578">
    <property type="entry name" value="Cytochrom_C_asm"/>
    <property type="match status" value="1"/>
</dbReference>
<evidence type="ECO:0000313" key="3">
    <source>
        <dbReference type="EMBL" id="RRJ85505.1"/>
    </source>
</evidence>
<evidence type="ECO:0000259" key="2">
    <source>
        <dbReference type="Pfam" id="PF01578"/>
    </source>
</evidence>
<dbReference type="InterPro" id="IPR002541">
    <property type="entry name" value="Cyt_c_assembly"/>
</dbReference>
<dbReference type="EMBL" id="QWEZ01000001">
    <property type="protein sequence ID" value="RRJ85505.1"/>
    <property type="molecule type" value="Genomic_DNA"/>
</dbReference>
<dbReference type="PANTHER" id="PTHR38034">
    <property type="entry name" value="INNER MEMBRANE PROTEIN YPJD"/>
    <property type="match status" value="1"/>
</dbReference>
<evidence type="ECO:0000256" key="1">
    <source>
        <dbReference type="SAM" id="Phobius"/>
    </source>
</evidence>
<keyword evidence="4" id="KW-1185">Reference proteome</keyword>
<dbReference type="GO" id="GO:0020037">
    <property type="term" value="F:heme binding"/>
    <property type="evidence" value="ECO:0007669"/>
    <property type="project" value="InterPro"/>
</dbReference>
<dbReference type="AlphaFoldDB" id="A0A3P3VRY3"/>
<comment type="caution">
    <text evidence="3">The sequence shown here is derived from an EMBL/GenBank/DDBJ whole genome shotgun (WGS) entry which is preliminary data.</text>
</comment>
<dbReference type="Proteomes" id="UP000280792">
    <property type="component" value="Unassembled WGS sequence"/>
</dbReference>
<dbReference type="RefSeq" id="WP_125015674.1">
    <property type="nucleotide sequence ID" value="NZ_QWEZ01000001.1"/>
</dbReference>
<feature type="transmembrane region" description="Helical" evidence="1">
    <location>
        <begin position="124"/>
        <end position="150"/>
    </location>
</feature>
<reference evidence="3 4" key="1">
    <citation type="submission" date="2018-08" db="EMBL/GenBank/DDBJ databases">
        <authorList>
            <person name="Khan S.A."/>
        </authorList>
    </citation>
    <scope>NUCLEOTIDE SEQUENCE [LARGE SCALE GENOMIC DNA]</scope>
    <source>
        <strain evidence="3 4">GTF-13</strain>
    </source>
</reference>
<dbReference type="PANTHER" id="PTHR38034:SF1">
    <property type="entry name" value="INNER MEMBRANE PROTEIN YPJD"/>
    <property type="match status" value="1"/>
</dbReference>